<accession>A0A246BKG0</accession>
<evidence type="ECO:0000256" key="3">
    <source>
        <dbReference type="ARBA" id="ARBA00022691"/>
    </source>
</evidence>
<dbReference type="InterPro" id="IPR029063">
    <property type="entry name" value="SAM-dependent_MTases_sf"/>
</dbReference>
<comment type="caution">
    <text evidence="5">The sequence shown here is derived from an EMBL/GenBank/DDBJ whole genome shotgun (WGS) entry which is preliminary data.</text>
</comment>
<proteinExistence type="predicted"/>
<keyword evidence="1 5" id="KW-0489">Methyltransferase</keyword>
<evidence type="ECO:0000256" key="2">
    <source>
        <dbReference type="ARBA" id="ARBA00022679"/>
    </source>
</evidence>
<keyword evidence="6" id="KW-1185">Reference proteome</keyword>
<keyword evidence="2 5" id="KW-0808">Transferase</keyword>
<name>A0A246BKG0_9DEIO</name>
<dbReference type="PANTHER" id="PTHR43591:SF24">
    <property type="entry name" value="2-METHOXY-6-POLYPRENYL-1,4-BENZOQUINOL METHYLASE, MITOCHONDRIAL"/>
    <property type="match status" value="1"/>
</dbReference>
<dbReference type="PROSITE" id="PS51608">
    <property type="entry name" value="SAM_MT_UBIE"/>
    <property type="match status" value="1"/>
</dbReference>
<dbReference type="AlphaFoldDB" id="A0A246BKG0"/>
<evidence type="ECO:0000256" key="1">
    <source>
        <dbReference type="ARBA" id="ARBA00022603"/>
    </source>
</evidence>
<dbReference type="GO" id="GO:0008757">
    <property type="term" value="F:S-adenosylmethionine-dependent methyltransferase activity"/>
    <property type="evidence" value="ECO:0007669"/>
    <property type="project" value="InterPro"/>
</dbReference>
<evidence type="ECO:0000259" key="4">
    <source>
        <dbReference type="Pfam" id="PF08241"/>
    </source>
</evidence>
<evidence type="ECO:0000313" key="6">
    <source>
        <dbReference type="Proteomes" id="UP000197208"/>
    </source>
</evidence>
<dbReference type="CDD" id="cd02440">
    <property type="entry name" value="AdoMet_MTases"/>
    <property type="match status" value="1"/>
</dbReference>
<dbReference type="Gene3D" id="3.40.50.150">
    <property type="entry name" value="Vaccinia Virus protein VP39"/>
    <property type="match status" value="1"/>
</dbReference>
<dbReference type="RefSeq" id="WP_088248694.1">
    <property type="nucleotide sequence ID" value="NZ_BNAM01000006.1"/>
</dbReference>
<dbReference type="InterPro" id="IPR004033">
    <property type="entry name" value="UbiE/COQ5_MeTrFase"/>
</dbReference>
<gene>
    <name evidence="5" type="ORF">CBQ26_11020</name>
</gene>
<dbReference type="PANTHER" id="PTHR43591">
    <property type="entry name" value="METHYLTRANSFERASE"/>
    <property type="match status" value="1"/>
</dbReference>
<dbReference type="EMBL" id="NHMK01000014">
    <property type="protein sequence ID" value="OWL95795.1"/>
    <property type="molecule type" value="Genomic_DNA"/>
</dbReference>
<protein>
    <submittedName>
        <fullName evidence="5">Methyltransferase</fullName>
    </submittedName>
</protein>
<dbReference type="Proteomes" id="UP000197208">
    <property type="component" value="Unassembled WGS sequence"/>
</dbReference>
<dbReference type="SUPFAM" id="SSF53335">
    <property type="entry name" value="S-adenosyl-L-methionine-dependent methyltransferases"/>
    <property type="match status" value="1"/>
</dbReference>
<evidence type="ECO:0000313" key="5">
    <source>
        <dbReference type="EMBL" id="OWL95795.1"/>
    </source>
</evidence>
<dbReference type="Pfam" id="PF08241">
    <property type="entry name" value="Methyltransf_11"/>
    <property type="match status" value="1"/>
</dbReference>
<dbReference type="InterPro" id="IPR013216">
    <property type="entry name" value="Methyltransf_11"/>
</dbReference>
<dbReference type="GO" id="GO:0032259">
    <property type="term" value="P:methylation"/>
    <property type="evidence" value="ECO:0007669"/>
    <property type="project" value="UniProtKB-KW"/>
</dbReference>
<organism evidence="5 6">
    <name type="scientific">Deinococcus indicus</name>
    <dbReference type="NCBI Taxonomy" id="223556"/>
    <lineage>
        <taxon>Bacteria</taxon>
        <taxon>Thermotogati</taxon>
        <taxon>Deinococcota</taxon>
        <taxon>Deinococci</taxon>
        <taxon>Deinococcales</taxon>
        <taxon>Deinococcaceae</taxon>
        <taxon>Deinococcus</taxon>
    </lineage>
</organism>
<keyword evidence="3" id="KW-0949">S-adenosyl-L-methionine</keyword>
<sequence length="275" mass="28811">MTLQESWEDRNRRQFDALAGGYDRLGFLARVAAFVADRVGARPGQAALDVMTGTGGVALALTGQVRAGQTGTGPRSGSVVGLDLSAGMVEAARRRVPGARFVVGDAARLPFPDGSFDVVVCASGLFFVPDMDAALREWRRVVRPGGSVVFSSFGRGLLGELPGLWRARLEAHGVTPGSAPLGRIPTPDAARELLLGAGLRDVQADRTDLPYTLADVTGRWNEIASGLEGLPLAGFTPDLRAQVEAEHRADLAPLFAGGPVTVPLPVIVARATRPG</sequence>
<reference evidence="5 6" key="1">
    <citation type="submission" date="2017-05" db="EMBL/GenBank/DDBJ databases">
        <title>De novo genome assembly of Deniococcus indicus strain DR1.</title>
        <authorList>
            <person name="Chauhan D."/>
            <person name="Yennamalli R.M."/>
            <person name="Priyadarshini R."/>
        </authorList>
    </citation>
    <scope>NUCLEOTIDE SEQUENCE [LARGE SCALE GENOMIC DNA]</scope>
    <source>
        <strain evidence="5 6">DR1</strain>
    </source>
</reference>
<dbReference type="OrthoDB" id="9777638at2"/>
<feature type="domain" description="Methyltransferase type 11" evidence="4">
    <location>
        <begin position="48"/>
        <end position="150"/>
    </location>
</feature>